<dbReference type="GO" id="GO:0045893">
    <property type="term" value="P:positive regulation of DNA-templated transcription"/>
    <property type="evidence" value="ECO:0007669"/>
    <property type="project" value="TreeGrafter"/>
</dbReference>
<dbReference type="EMBL" id="LUGH01000094">
    <property type="protein sequence ID" value="OBZ89472.1"/>
    <property type="molecule type" value="Genomic_DNA"/>
</dbReference>
<dbReference type="OrthoDB" id="436852at2759"/>
<keyword evidence="2" id="KW-0479">Metal-binding</keyword>
<dbReference type="PANTHER" id="PTHR46174:SF1">
    <property type="entry name" value="CXXC-TYPE ZINC FINGER PROTEIN 1"/>
    <property type="match status" value="1"/>
</dbReference>
<evidence type="ECO:0000313" key="9">
    <source>
        <dbReference type="EMBL" id="OBZ89472.1"/>
    </source>
</evidence>
<comment type="subcellular location">
    <subcellularLocation>
        <location evidence="1">Nucleus</location>
    </subcellularLocation>
</comment>
<feature type="region of interest" description="Disordered" evidence="7">
    <location>
        <begin position="586"/>
        <end position="606"/>
    </location>
</feature>
<feature type="region of interest" description="Disordered" evidence="7">
    <location>
        <begin position="541"/>
        <end position="560"/>
    </location>
</feature>
<feature type="compositionally biased region" description="Low complexity" evidence="7">
    <location>
        <begin position="13"/>
        <end position="28"/>
    </location>
</feature>
<evidence type="ECO:0000256" key="1">
    <source>
        <dbReference type="ARBA" id="ARBA00004123"/>
    </source>
</evidence>
<name>A0A1C7NJZ3_9FUNG</name>
<feature type="compositionally biased region" description="Acidic residues" evidence="7">
    <location>
        <begin position="316"/>
        <end position="328"/>
    </location>
</feature>
<evidence type="ECO:0000256" key="7">
    <source>
        <dbReference type="SAM" id="MobiDB-lite"/>
    </source>
</evidence>
<evidence type="ECO:0000256" key="3">
    <source>
        <dbReference type="ARBA" id="ARBA00022771"/>
    </source>
</evidence>
<organism evidence="9 10">
    <name type="scientific">Choanephora cucurbitarum</name>
    <dbReference type="NCBI Taxonomy" id="101091"/>
    <lineage>
        <taxon>Eukaryota</taxon>
        <taxon>Fungi</taxon>
        <taxon>Fungi incertae sedis</taxon>
        <taxon>Mucoromycota</taxon>
        <taxon>Mucoromycotina</taxon>
        <taxon>Mucoromycetes</taxon>
        <taxon>Mucorales</taxon>
        <taxon>Mucorineae</taxon>
        <taxon>Choanephoraceae</taxon>
        <taxon>Choanephoroideae</taxon>
        <taxon>Choanephora</taxon>
    </lineage>
</organism>
<dbReference type="InterPro" id="IPR013083">
    <property type="entry name" value="Znf_RING/FYVE/PHD"/>
</dbReference>
<feature type="compositionally biased region" description="Polar residues" evidence="7">
    <location>
        <begin position="334"/>
        <end position="344"/>
    </location>
</feature>
<feature type="domain" description="PHD-type" evidence="8">
    <location>
        <begin position="61"/>
        <end position="110"/>
    </location>
</feature>
<feature type="compositionally biased region" description="Pro residues" evidence="7">
    <location>
        <begin position="179"/>
        <end position="188"/>
    </location>
</feature>
<feature type="region of interest" description="Disordered" evidence="7">
    <location>
        <begin position="308"/>
        <end position="352"/>
    </location>
</feature>
<dbReference type="InterPro" id="IPR019786">
    <property type="entry name" value="Zinc_finger_PHD-type_CS"/>
</dbReference>
<dbReference type="InterPro" id="IPR011011">
    <property type="entry name" value="Znf_FYVE_PHD"/>
</dbReference>
<evidence type="ECO:0000256" key="4">
    <source>
        <dbReference type="ARBA" id="ARBA00022833"/>
    </source>
</evidence>
<keyword evidence="4" id="KW-0862">Zinc</keyword>
<proteinExistence type="predicted"/>
<keyword evidence="3 6" id="KW-0863">Zinc-finger</keyword>
<evidence type="ECO:0000313" key="10">
    <source>
        <dbReference type="Proteomes" id="UP000093000"/>
    </source>
</evidence>
<evidence type="ECO:0000256" key="5">
    <source>
        <dbReference type="ARBA" id="ARBA00023242"/>
    </source>
</evidence>
<dbReference type="InParanoid" id="A0A1C7NJZ3"/>
<gene>
    <name evidence="9" type="ORF">A0J61_02469</name>
</gene>
<dbReference type="Proteomes" id="UP000093000">
    <property type="component" value="Unassembled WGS sequence"/>
</dbReference>
<evidence type="ECO:0000256" key="6">
    <source>
        <dbReference type="PROSITE-ProRule" id="PRU00146"/>
    </source>
</evidence>
<dbReference type="AlphaFoldDB" id="A0A1C7NJZ3"/>
<feature type="region of interest" description="Disordered" evidence="7">
    <location>
        <begin position="496"/>
        <end position="517"/>
    </location>
</feature>
<feature type="region of interest" description="Disordered" evidence="7">
    <location>
        <begin position="1"/>
        <end position="58"/>
    </location>
</feature>
<dbReference type="SUPFAM" id="SSF57903">
    <property type="entry name" value="FYVE/PHD zinc finger"/>
    <property type="match status" value="1"/>
</dbReference>
<dbReference type="STRING" id="101091.A0A1C7NJZ3"/>
<accession>A0A1C7NJZ3</accession>
<dbReference type="PROSITE" id="PS01359">
    <property type="entry name" value="ZF_PHD_1"/>
    <property type="match status" value="1"/>
</dbReference>
<feature type="region of interest" description="Disordered" evidence="7">
    <location>
        <begin position="176"/>
        <end position="294"/>
    </location>
</feature>
<keyword evidence="5" id="KW-0539">Nucleus</keyword>
<evidence type="ECO:0000259" key="8">
    <source>
        <dbReference type="PROSITE" id="PS50016"/>
    </source>
</evidence>
<keyword evidence="10" id="KW-1185">Reference proteome</keyword>
<dbReference type="PANTHER" id="PTHR46174">
    <property type="entry name" value="CXXC-TYPE ZINC FINGER PROTEIN 1"/>
    <property type="match status" value="1"/>
</dbReference>
<feature type="compositionally biased region" description="Basic residues" evidence="7">
    <location>
        <begin position="35"/>
        <end position="57"/>
    </location>
</feature>
<reference evidence="9 10" key="1">
    <citation type="submission" date="2016-03" db="EMBL/GenBank/DDBJ databases">
        <title>Choanephora cucurbitarum.</title>
        <authorList>
            <person name="Min B."/>
            <person name="Park H."/>
            <person name="Park J.-H."/>
            <person name="Shin H.-D."/>
            <person name="Choi I.-G."/>
        </authorList>
    </citation>
    <scope>NUCLEOTIDE SEQUENCE [LARGE SCALE GENOMIC DNA]</scope>
    <source>
        <strain evidence="9 10">KUS-F28377</strain>
    </source>
</reference>
<dbReference type="PROSITE" id="PS50016">
    <property type="entry name" value="ZF_PHD_2"/>
    <property type="match status" value="1"/>
</dbReference>
<evidence type="ECO:0000256" key="2">
    <source>
        <dbReference type="ARBA" id="ARBA00022723"/>
    </source>
</evidence>
<feature type="compositionally biased region" description="Low complexity" evidence="7">
    <location>
        <begin position="231"/>
        <end position="247"/>
    </location>
</feature>
<feature type="compositionally biased region" description="Basic and acidic residues" evidence="7">
    <location>
        <begin position="551"/>
        <end position="560"/>
    </location>
</feature>
<dbReference type="Pfam" id="PF00628">
    <property type="entry name" value="PHD"/>
    <property type="match status" value="1"/>
</dbReference>
<dbReference type="Gene3D" id="3.30.40.10">
    <property type="entry name" value="Zinc/RING finger domain, C3HC4 (zinc finger)"/>
    <property type="match status" value="1"/>
</dbReference>
<dbReference type="SMART" id="SM00249">
    <property type="entry name" value="PHD"/>
    <property type="match status" value="1"/>
</dbReference>
<dbReference type="InterPro" id="IPR001965">
    <property type="entry name" value="Znf_PHD"/>
</dbReference>
<comment type="caution">
    <text evidence="9">The sequence shown here is derived from an EMBL/GenBank/DDBJ whole genome shotgun (WGS) entry which is preliminary data.</text>
</comment>
<protein>
    <recommendedName>
        <fullName evidence="8">PHD-type domain-containing protein</fullName>
    </recommendedName>
</protein>
<dbReference type="InterPro" id="IPR019787">
    <property type="entry name" value="Znf_PHD-finger"/>
</dbReference>
<sequence length="700" mass="78762">MSKLAKHQHQSDSDLSLQLSDASSLSSDSDLRVQVNHKKQNKKKPHKKKPKKGKTKKKTDPQYCVCRRGYDGKEFMIECDQCKEWFHGACVGLKPNSVTDHYFCKSCTTLHRRNSATNVRKKSIIILPVIAKSQSAEPSTVQLPSTTTIDENEEDEEDDLCILCDGDCTCGAVTDKPISLPPTPPPPAARKSSQKKMSTKIIIPAPRKPGKMIPKKSNTWTVKDRHHSTTSDESSSSISSDSESGISDFEHVQVKPTPRRGKSKTLLTNIMGQKSSKKKLLKKESEEDSDEELIVDDLDDLLETMSPLSASSSMSESEEFFTDEEDEQPKELETCSSLTGSSVHIDSGDDEDIEEAETQAIIDEMGQSEEDEGSGMFVEGYTEDECEEYDEEEEEEAIPYHSHWSSSEDDEEEEEFDMAIVLPTDDDETLLDSEGNLYDSITAAFMQAMASQQVSNTTGANTPIMGAEYHALSAFELTSALNSVIHHHQYDGISRRPSLPSNTVSAAHRHRGSHDLSTSEALSTLVLDNLSLAALEPIQEQEKEEMEEMEEKDKPAEDKQDNICNIDRLSPNQYLEALTTSIMLEQQQKQQEGKRKMDMLTTEQDNDKKKLRIEESYPSSAPASPAAIIDELEDMIHKEQKEEEQLVTMDDLVDTSRLDDHHSPSLEQDELFSRDLSRWQRIPIGAFRLMRSKNRLWLER</sequence>
<dbReference type="InterPro" id="IPR037869">
    <property type="entry name" value="Spp1/CFP1"/>
</dbReference>
<dbReference type="GO" id="GO:0048188">
    <property type="term" value="C:Set1C/COMPASS complex"/>
    <property type="evidence" value="ECO:0007669"/>
    <property type="project" value="InterPro"/>
</dbReference>
<dbReference type="GO" id="GO:0008270">
    <property type="term" value="F:zinc ion binding"/>
    <property type="evidence" value="ECO:0007669"/>
    <property type="project" value="UniProtKB-KW"/>
</dbReference>